<feature type="domain" description="Polysaccharide lyase 8 N-terminal alpha-helical" evidence="3">
    <location>
        <begin position="104"/>
        <end position="286"/>
    </location>
</feature>
<feature type="region of interest" description="Disordered" evidence="1">
    <location>
        <begin position="342"/>
        <end position="361"/>
    </location>
</feature>
<dbReference type="Pfam" id="PF02278">
    <property type="entry name" value="Lyase_8"/>
    <property type="match status" value="1"/>
</dbReference>
<dbReference type="GO" id="GO:0016829">
    <property type="term" value="F:lyase activity"/>
    <property type="evidence" value="ECO:0007669"/>
    <property type="project" value="UniProtKB-KW"/>
</dbReference>
<feature type="compositionally biased region" description="Polar residues" evidence="1">
    <location>
        <begin position="342"/>
        <end position="356"/>
    </location>
</feature>
<sequence>MPNPEPALETALATARARLLHELLDSASGTTAIGAASGLAGPSPLADGPGADGTWPDLDYADRGDGRNWAPLEHLSRTLTLALSEPHRPTALPALDAWRRHAPRSANWWYNEIAAPQLAGDALLLLADRLGPAERAAWGAWLAGCAGPGEMTGQNLVWTQAVVLRHGLLVNDAGLVASAVARMSTTLRATRGEGIQDDFSFHQHGAQLYSGGYGFALAADLGLWIYVVYGTPWAFGRAEVGFFTDFLLDGLQWAMHGGVFDFTTMGRNITRADAHRPTADLRTAIRRLRAAGAPRQDELAAFERHLAEAEAGRAAAGPVGCRYYPRSDYLVHRRPGWSVSVRMSSSRTAPTESMNGENLRGRHLGDGVAPIRIGDGPQDGYRAVIPLWDWARLPGVTAEQPPGPAALLPRPNDRHGASPDVGGWTDGRHGIAVMRLAGTDRIADGWKAWFCFDDVFVALGAGITAPSAAHPVVTTIDQRLAAGPVTTGRYAHHGRIGYVPLSDREPTGQAAGRPASELWTRVERRTGSWSDITATGSTEPLTARVFAVGFDHGPRPDGATYACLVLPGADAAATDARWADPGVTVLSNTPLLQAVHCERSGITLTARHDGHGLVFTVGS</sequence>
<dbReference type="RefSeq" id="WP_219528385.1">
    <property type="nucleotide sequence ID" value="NZ_JAHKRM010000004.1"/>
</dbReference>
<dbReference type="InterPro" id="IPR003159">
    <property type="entry name" value="Lyase_8_central_dom"/>
</dbReference>
<accession>A0ABW4GNY7</accession>
<feature type="domain" description="Polysaccharide lyase family 8 central" evidence="2">
    <location>
        <begin position="322"/>
        <end position="570"/>
    </location>
</feature>
<reference evidence="5" key="1">
    <citation type="journal article" date="2019" name="Int. J. Syst. Evol. Microbiol.">
        <title>The Global Catalogue of Microorganisms (GCM) 10K type strain sequencing project: providing services to taxonomists for standard genome sequencing and annotation.</title>
        <authorList>
            <consortium name="The Broad Institute Genomics Platform"/>
            <consortium name="The Broad Institute Genome Sequencing Center for Infectious Disease"/>
            <person name="Wu L."/>
            <person name="Ma J."/>
        </authorList>
    </citation>
    <scope>NUCLEOTIDE SEQUENCE [LARGE SCALE GENOMIC DNA]</scope>
    <source>
        <strain evidence="5">CGMCC 1.15399</strain>
    </source>
</reference>
<dbReference type="EMBL" id="JBHUCM010000043">
    <property type="protein sequence ID" value="MFD1544089.1"/>
    <property type="molecule type" value="Genomic_DNA"/>
</dbReference>
<evidence type="ECO:0000259" key="2">
    <source>
        <dbReference type="Pfam" id="PF02278"/>
    </source>
</evidence>
<proteinExistence type="predicted"/>
<dbReference type="PANTHER" id="PTHR38481:SF1">
    <property type="entry name" value="HYALURONATE LYASE"/>
    <property type="match status" value="1"/>
</dbReference>
<evidence type="ECO:0000259" key="3">
    <source>
        <dbReference type="Pfam" id="PF08124"/>
    </source>
</evidence>
<comment type="caution">
    <text evidence="4">The sequence shown here is derived from an EMBL/GenBank/DDBJ whole genome shotgun (WGS) entry which is preliminary data.</text>
</comment>
<evidence type="ECO:0000256" key="1">
    <source>
        <dbReference type="SAM" id="MobiDB-lite"/>
    </source>
</evidence>
<dbReference type="Proteomes" id="UP001597097">
    <property type="component" value="Unassembled WGS sequence"/>
</dbReference>
<keyword evidence="4" id="KW-0456">Lyase</keyword>
<gene>
    <name evidence="4" type="ORF">ACFSJ0_44095</name>
</gene>
<dbReference type="PANTHER" id="PTHR38481">
    <property type="entry name" value="HYALURONATE LYASE"/>
    <property type="match status" value="1"/>
</dbReference>
<evidence type="ECO:0000313" key="4">
    <source>
        <dbReference type="EMBL" id="MFD1544089.1"/>
    </source>
</evidence>
<name>A0ABW4GNY7_9ACTN</name>
<evidence type="ECO:0000313" key="5">
    <source>
        <dbReference type="Proteomes" id="UP001597097"/>
    </source>
</evidence>
<dbReference type="InterPro" id="IPR012970">
    <property type="entry name" value="Lyase_8_alpha_N"/>
</dbReference>
<dbReference type="InterPro" id="IPR038970">
    <property type="entry name" value="Lyase_8"/>
</dbReference>
<keyword evidence="5" id="KW-1185">Reference proteome</keyword>
<protein>
    <submittedName>
        <fullName evidence="4">Polysaccharide lyase family 8 super-sandwich domain-containing protein</fullName>
    </submittedName>
</protein>
<dbReference type="Pfam" id="PF08124">
    <property type="entry name" value="Lyase_8_N"/>
    <property type="match status" value="1"/>
</dbReference>
<organism evidence="4 5">
    <name type="scientific">Nonomuraea guangzhouensis</name>
    <dbReference type="NCBI Taxonomy" id="1291555"/>
    <lineage>
        <taxon>Bacteria</taxon>
        <taxon>Bacillati</taxon>
        <taxon>Actinomycetota</taxon>
        <taxon>Actinomycetes</taxon>
        <taxon>Streptosporangiales</taxon>
        <taxon>Streptosporangiaceae</taxon>
        <taxon>Nonomuraea</taxon>
    </lineage>
</organism>